<reference evidence="1 2" key="1">
    <citation type="journal article" date="2019" name="Sci. Rep.">
        <title>Orb-weaving spider Araneus ventricosus genome elucidates the spidroin gene catalogue.</title>
        <authorList>
            <person name="Kono N."/>
            <person name="Nakamura H."/>
            <person name="Ohtoshi R."/>
            <person name="Moran D.A.P."/>
            <person name="Shinohara A."/>
            <person name="Yoshida Y."/>
            <person name="Fujiwara M."/>
            <person name="Mori M."/>
            <person name="Tomita M."/>
            <person name="Arakawa K."/>
        </authorList>
    </citation>
    <scope>NUCLEOTIDE SEQUENCE [LARGE SCALE GENOMIC DNA]</scope>
</reference>
<evidence type="ECO:0000313" key="1">
    <source>
        <dbReference type="EMBL" id="GBN13420.1"/>
    </source>
</evidence>
<organism evidence="1 2">
    <name type="scientific">Araneus ventricosus</name>
    <name type="common">Orbweaver spider</name>
    <name type="synonym">Epeira ventricosa</name>
    <dbReference type="NCBI Taxonomy" id="182803"/>
    <lineage>
        <taxon>Eukaryota</taxon>
        <taxon>Metazoa</taxon>
        <taxon>Ecdysozoa</taxon>
        <taxon>Arthropoda</taxon>
        <taxon>Chelicerata</taxon>
        <taxon>Arachnida</taxon>
        <taxon>Araneae</taxon>
        <taxon>Araneomorphae</taxon>
        <taxon>Entelegynae</taxon>
        <taxon>Araneoidea</taxon>
        <taxon>Araneidae</taxon>
        <taxon>Araneus</taxon>
    </lineage>
</organism>
<dbReference type="EMBL" id="BGPR01005785">
    <property type="protein sequence ID" value="GBN13420.1"/>
    <property type="molecule type" value="Genomic_DNA"/>
</dbReference>
<accession>A0A4Y2LGY9</accession>
<dbReference type="AlphaFoldDB" id="A0A4Y2LGY9"/>
<gene>
    <name evidence="1" type="ORF">AVEN_116343_1</name>
</gene>
<sequence length="94" mass="10713">MDKRNCLFVPLNISKAFYLVTYFCDTYLQTDNVRLQWPCGKLLDSRPNSRESLVLKWAGSIFQLEESGSLDSGMLARMSFSPSLQFKIAISVPK</sequence>
<protein>
    <submittedName>
        <fullName evidence="1">Uncharacterized protein</fullName>
    </submittedName>
</protein>
<keyword evidence="2" id="KW-1185">Reference proteome</keyword>
<dbReference type="Proteomes" id="UP000499080">
    <property type="component" value="Unassembled WGS sequence"/>
</dbReference>
<evidence type="ECO:0000313" key="2">
    <source>
        <dbReference type="Proteomes" id="UP000499080"/>
    </source>
</evidence>
<comment type="caution">
    <text evidence="1">The sequence shown here is derived from an EMBL/GenBank/DDBJ whole genome shotgun (WGS) entry which is preliminary data.</text>
</comment>
<name>A0A4Y2LGY9_ARAVE</name>
<proteinExistence type="predicted"/>